<feature type="transmembrane region" description="Helical" evidence="5">
    <location>
        <begin position="274"/>
        <end position="297"/>
    </location>
</feature>
<evidence type="ECO:0000256" key="2">
    <source>
        <dbReference type="ARBA" id="ARBA00022692"/>
    </source>
</evidence>
<dbReference type="AlphaFoldDB" id="A0A0F9PST4"/>
<dbReference type="InterPro" id="IPR001694">
    <property type="entry name" value="NADH_UbQ_OxRdtase_su1/FPO"/>
</dbReference>
<comment type="subcellular location">
    <subcellularLocation>
        <location evidence="1">Membrane</location>
        <topology evidence="1">Multi-pass membrane protein</topology>
    </subcellularLocation>
</comment>
<dbReference type="GO" id="GO:0003954">
    <property type="term" value="F:NADH dehydrogenase activity"/>
    <property type="evidence" value="ECO:0007669"/>
    <property type="project" value="TreeGrafter"/>
</dbReference>
<dbReference type="PANTHER" id="PTHR11432:SF3">
    <property type="entry name" value="NADH-UBIQUINONE OXIDOREDUCTASE CHAIN 1"/>
    <property type="match status" value="1"/>
</dbReference>
<proteinExistence type="predicted"/>
<evidence type="ECO:0000256" key="5">
    <source>
        <dbReference type="SAM" id="Phobius"/>
    </source>
</evidence>
<evidence type="ECO:0000256" key="3">
    <source>
        <dbReference type="ARBA" id="ARBA00022989"/>
    </source>
</evidence>
<feature type="transmembrane region" description="Helical" evidence="5">
    <location>
        <begin position="55"/>
        <end position="78"/>
    </location>
</feature>
<sequence length="299" mass="31693">MTVAIVLLSLALGAYLLAVIERWAVHGHLSLTGPAWAALALLGRESVLARKSDRLFFEIGPVLLLVAGLLAVAVIPLAPGLIISDLATGALFLNAALAYVLVALIMAGWGPNGAYAMIAGWRFLGQFIAYAMLIVMPITAVAMRAESLSTVQIVTSQAQLWNVIYQPIGFVLFVVAAMGLAWLPPLDLPDATGELAGGVEADYTGARLAVLRLGRMTIILALAGATVTFYLGGWLGPWLPPWAWSAIKIMLVAAAMLGVGRYMPRIREARYLALSWKLGISLALANIFIVGVIALVVPI</sequence>
<comment type="caution">
    <text evidence="6">The sequence shown here is derived from an EMBL/GenBank/DDBJ whole genome shotgun (WGS) entry which is preliminary data.</text>
</comment>
<evidence type="ECO:0008006" key="7">
    <source>
        <dbReference type="Google" id="ProtNLM"/>
    </source>
</evidence>
<dbReference type="Pfam" id="PF00146">
    <property type="entry name" value="NADHdh"/>
    <property type="match status" value="1"/>
</dbReference>
<reference evidence="6" key="1">
    <citation type="journal article" date="2015" name="Nature">
        <title>Complex archaea that bridge the gap between prokaryotes and eukaryotes.</title>
        <authorList>
            <person name="Spang A."/>
            <person name="Saw J.H."/>
            <person name="Jorgensen S.L."/>
            <person name="Zaremba-Niedzwiedzka K."/>
            <person name="Martijn J."/>
            <person name="Lind A.E."/>
            <person name="van Eijk R."/>
            <person name="Schleper C."/>
            <person name="Guy L."/>
            <person name="Ettema T.J."/>
        </authorList>
    </citation>
    <scope>NUCLEOTIDE SEQUENCE</scope>
</reference>
<feature type="transmembrane region" description="Helical" evidence="5">
    <location>
        <begin position="90"/>
        <end position="111"/>
    </location>
</feature>
<feature type="transmembrane region" description="Helical" evidence="5">
    <location>
        <begin position="163"/>
        <end position="183"/>
    </location>
</feature>
<keyword evidence="4 5" id="KW-0472">Membrane</keyword>
<accession>A0A0F9PST4</accession>
<evidence type="ECO:0000256" key="1">
    <source>
        <dbReference type="ARBA" id="ARBA00004141"/>
    </source>
</evidence>
<feature type="transmembrane region" description="Helical" evidence="5">
    <location>
        <begin position="123"/>
        <end position="143"/>
    </location>
</feature>
<feature type="transmembrane region" description="Helical" evidence="5">
    <location>
        <begin position="217"/>
        <end position="236"/>
    </location>
</feature>
<dbReference type="EMBL" id="LAZR01002086">
    <property type="protein sequence ID" value="KKN34755.1"/>
    <property type="molecule type" value="Genomic_DNA"/>
</dbReference>
<evidence type="ECO:0000256" key="4">
    <source>
        <dbReference type="ARBA" id="ARBA00023136"/>
    </source>
</evidence>
<protein>
    <recommendedName>
        <fullName evidence="7">NADH:quinone oxidoreductase/Mrp antiporter membrane subunit domain-containing protein</fullName>
    </recommendedName>
</protein>
<feature type="transmembrane region" description="Helical" evidence="5">
    <location>
        <begin position="242"/>
        <end position="262"/>
    </location>
</feature>
<dbReference type="GO" id="GO:0009060">
    <property type="term" value="P:aerobic respiration"/>
    <property type="evidence" value="ECO:0007669"/>
    <property type="project" value="TreeGrafter"/>
</dbReference>
<keyword evidence="2 5" id="KW-0812">Transmembrane</keyword>
<dbReference type="GO" id="GO:0016020">
    <property type="term" value="C:membrane"/>
    <property type="evidence" value="ECO:0007669"/>
    <property type="project" value="UniProtKB-SubCell"/>
</dbReference>
<evidence type="ECO:0000313" key="6">
    <source>
        <dbReference type="EMBL" id="KKN34755.1"/>
    </source>
</evidence>
<keyword evidence="3 5" id="KW-1133">Transmembrane helix</keyword>
<organism evidence="6">
    <name type="scientific">marine sediment metagenome</name>
    <dbReference type="NCBI Taxonomy" id="412755"/>
    <lineage>
        <taxon>unclassified sequences</taxon>
        <taxon>metagenomes</taxon>
        <taxon>ecological metagenomes</taxon>
    </lineage>
</organism>
<dbReference type="PANTHER" id="PTHR11432">
    <property type="entry name" value="NADH DEHYDROGENASE SUBUNIT 1"/>
    <property type="match status" value="1"/>
</dbReference>
<name>A0A0F9PST4_9ZZZZ</name>
<gene>
    <name evidence="6" type="ORF">LCGC14_0790490</name>
</gene>